<evidence type="ECO:0000256" key="1">
    <source>
        <dbReference type="ARBA" id="ARBA00004651"/>
    </source>
</evidence>
<evidence type="ECO:0000256" key="4">
    <source>
        <dbReference type="ARBA" id="ARBA00022989"/>
    </source>
</evidence>
<keyword evidence="4 7" id="KW-1133">Transmembrane helix</keyword>
<evidence type="ECO:0000256" key="5">
    <source>
        <dbReference type="ARBA" id="ARBA00023136"/>
    </source>
</evidence>
<dbReference type="SUPFAM" id="SSF81321">
    <property type="entry name" value="Family A G protein-coupled receptor-like"/>
    <property type="match status" value="1"/>
</dbReference>
<dbReference type="SMART" id="SM01381">
    <property type="entry name" value="7TM_GPCR_Srsx"/>
    <property type="match status" value="1"/>
</dbReference>
<feature type="transmembrane region" description="Helical" evidence="7">
    <location>
        <begin position="81"/>
        <end position="109"/>
    </location>
</feature>
<evidence type="ECO:0000259" key="8">
    <source>
        <dbReference type="PROSITE" id="PS50262"/>
    </source>
</evidence>
<feature type="transmembrane region" description="Helical" evidence="7">
    <location>
        <begin position="297"/>
        <end position="316"/>
    </location>
</feature>
<name>A0A433T1Y2_ELYCH</name>
<feature type="transmembrane region" description="Helical" evidence="7">
    <location>
        <begin position="121"/>
        <end position="142"/>
    </location>
</feature>
<dbReference type="STRING" id="188477.A0A433T1Y2"/>
<dbReference type="GO" id="GO:0004930">
    <property type="term" value="F:G protein-coupled receptor activity"/>
    <property type="evidence" value="ECO:0007669"/>
    <property type="project" value="UniProtKB-KW"/>
</dbReference>
<dbReference type="PROSITE" id="PS50262">
    <property type="entry name" value="G_PROTEIN_RECEP_F1_2"/>
    <property type="match status" value="1"/>
</dbReference>
<reference evidence="9 10" key="1">
    <citation type="submission" date="2019-01" db="EMBL/GenBank/DDBJ databases">
        <title>A draft genome assembly of the solar-powered sea slug Elysia chlorotica.</title>
        <authorList>
            <person name="Cai H."/>
            <person name="Li Q."/>
            <person name="Fang X."/>
            <person name="Li J."/>
            <person name="Curtis N.E."/>
            <person name="Altenburger A."/>
            <person name="Shibata T."/>
            <person name="Feng M."/>
            <person name="Maeda T."/>
            <person name="Schwartz J.A."/>
            <person name="Shigenobu S."/>
            <person name="Lundholm N."/>
            <person name="Nishiyama T."/>
            <person name="Yang H."/>
            <person name="Hasebe M."/>
            <person name="Li S."/>
            <person name="Pierce S.K."/>
            <person name="Wang J."/>
        </authorList>
    </citation>
    <scope>NUCLEOTIDE SEQUENCE [LARGE SCALE GENOMIC DNA]</scope>
    <source>
        <strain evidence="9">EC2010</strain>
        <tissue evidence="9">Whole organism of an adult</tissue>
    </source>
</reference>
<dbReference type="Proteomes" id="UP000271974">
    <property type="component" value="Unassembled WGS sequence"/>
</dbReference>
<keyword evidence="3 6" id="KW-0812">Transmembrane</keyword>
<comment type="caution">
    <text evidence="9">The sequence shown here is derived from an EMBL/GenBank/DDBJ whole genome shotgun (WGS) entry which is preliminary data.</text>
</comment>
<organism evidence="9 10">
    <name type="scientific">Elysia chlorotica</name>
    <name type="common">Eastern emerald elysia</name>
    <name type="synonym">Sea slug</name>
    <dbReference type="NCBI Taxonomy" id="188477"/>
    <lineage>
        <taxon>Eukaryota</taxon>
        <taxon>Metazoa</taxon>
        <taxon>Spiralia</taxon>
        <taxon>Lophotrochozoa</taxon>
        <taxon>Mollusca</taxon>
        <taxon>Gastropoda</taxon>
        <taxon>Heterobranchia</taxon>
        <taxon>Euthyneura</taxon>
        <taxon>Panpulmonata</taxon>
        <taxon>Sacoglossa</taxon>
        <taxon>Placobranchoidea</taxon>
        <taxon>Plakobranchidae</taxon>
        <taxon>Elysia</taxon>
    </lineage>
</organism>
<dbReference type="Gene3D" id="1.20.1070.10">
    <property type="entry name" value="Rhodopsin 7-helix transmembrane proteins"/>
    <property type="match status" value="1"/>
</dbReference>
<feature type="domain" description="G-protein coupled receptors family 1 profile" evidence="8">
    <location>
        <begin position="61"/>
        <end position="313"/>
    </location>
</feature>
<accession>A0A433T1Y2</accession>
<feature type="transmembrane region" description="Helical" evidence="7">
    <location>
        <begin position="42"/>
        <end position="69"/>
    </location>
</feature>
<dbReference type="AlphaFoldDB" id="A0A433T1Y2"/>
<dbReference type="PANTHER" id="PTHR22750">
    <property type="entry name" value="G-PROTEIN COUPLED RECEPTOR"/>
    <property type="match status" value="1"/>
</dbReference>
<gene>
    <name evidence="9" type="ORF">EGW08_016630</name>
</gene>
<feature type="transmembrane region" description="Helical" evidence="7">
    <location>
        <begin position="268"/>
        <end position="291"/>
    </location>
</feature>
<sequence>MDLSNIYTTEPSSTGLFSNVTYEDFDKEESGPINSEGKRKKWIYVAFTLACLVVAIFVLTCNIIFVAACWRTRSLRTLSTLFVISLAGSDMFQAVGMILQALFYANIWIDAVLWTASLCPWIKVVFLTCVPISMMSVAFVAIDRYIYIIFPYRYPHVMTARRSTTAIALVWVTWVAFGFSTLYHKHEGPSCMVTMAVQAAYIWTRLVVFVISAAVSGFCHVSIQLVAVKQLRKVHSCANTARISNRNASATTPQGITITSLRLVKTFFLIYVSHLVCWTPALVTPIFRLQAKGVTNLFYILAEFSAAINVIVYIYSNAQFRRAIVRLIRCLPKFSSFDQKAWD</sequence>
<proteinExistence type="inferred from homology"/>
<evidence type="ECO:0000256" key="7">
    <source>
        <dbReference type="SAM" id="Phobius"/>
    </source>
</evidence>
<dbReference type="InterPro" id="IPR000276">
    <property type="entry name" value="GPCR_Rhodpsn"/>
</dbReference>
<evidence type="ECO:0000313" key="10">
    <source>
        <dbReference type="Proteomes" id="UP000271974"/>
    </source>
</evidence>
<evidence type="ECO:0000256" key="6">
    <source>
        <dbReference type="RuleBase" id="RU000688"/>
    </source>
</evidence>
<keyword evidence="5 7" id="KW-0472">Membrane</keyword>
<comment type="similarity">
    <text evidence="6">Belongs to the G-protein coupled receptor 1 family.</text>
</comment>
<keyword evidence="6" id="KW-0675">Receptor</keyword>
<dbReference type="InterPro" id="IPR017452">
    <property type="entry name" value="GPCR_Rhodpsn_7TM"/>
</dbReference>
<keyword evidence="2" id="KW-1003">Cell membrane</keyword>
<evidence type="ECO:0000313" key="9">
    <source>
        <dbReference type="EMBL" id="RUS75604.1"/>
    </source>
</evidence>
<protein>
    <recommendedName>
        <fullName evidence="8">G-protein coupled receptors family 1 profile domain-containing protein</fullName>
    </recommendedName>
</protein>
<dbReference type="PRINTS" id="PR00237">
    <property type="entry name" value="GPCRRHODOPSN"/>
</dbReference>
<dbReference type="CDD" id="cd00637">
    <property type="entry name" value="7tm_classA_rhodopsin-like"/>
    <property type="match status" value="1"/>
</dbReference>
<comment type="subcellular location">
    <subcellularLocation>
        <location evidence="1">Cell membrane</location>
        <topology evidence="1">Multi-pass membrane protein</topology>
    </subcellularLocation>
</comment>
<keyword evidence="10" id="KW-1185">Reference proteome</keyword>
<dbReference type="OrthoDB" id="5965749at2759"/>
<keyword evidence="6" id="KW-0807">Transducer</keyword>
<keyword evidence="6" id="KW-0297">G-protein coupled receptor</keyword>
<dbReference type="PROSITE" id="PS00237">
    <property type="entry name" value="G_PROTEIN_RECEP_F1_1"/>
    <property type="match status" value="1"/>
</dbReference>
<evidence type="ECO:0000256" key="3">
    <source>
        <dbReference type="ARBA" id="ARBA00022692"/>
    </source>
</evidence>
<dbReference type="EMBL" id="RQTK01000725">
    <property type="protein sequence ID" value="RUS75604.1"/>
    <property type="molecule type" value="Genomic_DNA"/>
</dbReference>
<dbReference type="GO" id="GO:0005886">
    <property type="term" value="C:plasma membrane"/>
    <property type="evidence" value="ECO:0007669"/>
    <property type="project" value="UniProtKB-SubCell"/>
</dbReference>
<feature type="transmembrane region" description="Helical" evidence="7">
    <location>
        <begin position="163"/>
        <end position="182"/>
    </location>
</feature>
<evidence type="ECO:0000256" key="2">
    <source>
        <dbReference type="ARBA" id="ARBA00022475"/>
    </source>
</evidence>
<dbReference type="Pfam" id="PF00001">
    <property type="entry name" value="7tm_1"/>
    <property type="match status" value="1"/>
</dbReference>
<feature type="transmembrane region" description="Helical" evidence="7">
    <location>
        <begin position="202"/>
        <end position="223"/>
    </location>
</feature>